<name>A0A176XK88_AGRTU</name>
<evidence type="ECO:0000256" key="3">
    <source>
        <dbReference type="ARBA" id="ARBA00022679"/>
    </source>
</evidence>
<proteinExistence type="inferred from homology"/>
<dbReference type="EMBL" id="LXPS01000001">
    <property type="protein sequence ID" value="OAE49653.1"/>
    <property type="molecule type" value="Genomic_DNA"/>
</dbReference>
<dbReference type="Gene3D" id="3.40.50.150">
    <property type="entry name" value="Vaccinia Virus protein VP39"/>
    <property type="match status" value="1"/>
</dbReference>
<dbReference type="RefSeq" id="WP_063946890.1">
    <property type="nucleotide sequence ID" value="NZ_LXPS01000001.1"/>
</dbReference>
<evidence type="ECO:0000256" key="1">
    <source>
        <dbReference type="ARBA" id="ARBA00010815"/>
    </source>
</evidence>
<dbReference type="GO" id="GO:0008168">
    <property type="term" value="F:methyltransferase activity"/>
    <property type="evidence" value="ECO:0007669"/>
    <property type="project" value="UniProtKB-KW"/>
</dbReference>
<dbReference type="GO" id="GO:0032259">
    <property type="term" value="P:methylation"/>
    <property type="evidence" value="ECO:0007669"/>
    <property type="project" value="UniProtKB-KW"/>
</dbReference>
<evidence type="ECO:0000256" key="6">
    <source>
        <dbReference type="PIRSR" id="PIRSR003085-1"/>
    </source>
</evidence>
<evidence type="ECO:0000256" key="2">
    <source>
        <dbReference type="ARBA" id="ARBA00022603"/>
    </source>
</evidence>
<dbReference type="PIRSF" id="PIRSF003085">
    <property type="entry name" value="CMAS"/>
    <property type="match status" value="1"/>
</dbReference>
<dbReference type="PANTHER" id="PTHR43667:SF2">
    <property type="entry name" value="FATTY ACID C-METHYL TRANSFERASE"/>
    <property type="match status" value="1"/>
</dbReference>
<keyword evidence="4" id="KW-0949">S-adenosyl-L-methionine</keyword>
<dbReference type="Proteomes" id="UP000077098">
    <property type="component" value="Unassembled WGS sequence"/>
</dbReference>
<reference evidence="7 8" key="1">
    <citation type="submission" date="2016-05" db="EMBL/GenBank/DDBJ databases">
        <authorList>
            <person name="Lavstsen T."/>
            <person name="Jespersen J.S."/>
        </authorList>
    </citation>
    <scope>NUCLEOTIDE SEQUENCE [LARGE SCALE GENOMIC DNA]</scope>
    <source>
        <strain evidence="7 8">KCJ1736</strain>
    </source>
</reference>
<dbReference type="InterPro" id="IPR029063">
    <property type="entry name" value="SAM-dependent_MTases_sf"/>
</dbReference>
<keyword evidence="2 7" id="KW-0489">Methyltransferase</keyword>
<dbReference type="InterPro" id="IPR003333">
    <property type="entry name" value="CMAS"/>
</dbReference>
<sequence length="410" mass="46498">MTPFDNLSELPVQNASLNRGPRLGIWLISRLLNNIERGRIRITLPGGTTLERSGESEGSEAVLVLHNWRAIRRLLVNGDIGFAEGYMENDWSTPDLTALIRFAAQNREAFENSTRGSLPMRFVNRIAHALNANTKRGSRRNIEAHYDLGNEFYRQWLDSSMLYSSAIFDDTTKTLETAQLRKLDRIAEKLQLTGGESVLEIGCGWGALAIHLATHSGSNVTGITLSPSQLQWATSAVVKAEKTASIDLRLQDYRDVNGQFDRIVSIEMFEAVGEAYWPSYFEALKRCLKPGGRAVLQIISIDEDRFDTYRRKADFIQKYVFPGGFLPSDSALEKAVGKAGMKLTDKELFGQSYARTLADWRHRFHAKWQTISLLGFDERFRRLWDYYLCYCEAGFIEGTINVGFYTIEHP</sequence>
<dbReference type="SUPFAM" id="SSF53335">
    <property type="entry name" value="S-adenosyl-L-methionine-dependent methyltransferases"/>
    <property type="match status" value="1"/>
</dbReference>
<dbReference type="GO" id="GO:0008610">
    <property type="term" value="P:lipid biosynthetic process"/>
    <property type="evidence" value="ECO:0007669"/>
    <property type="project" value="InterPro"/>
</dbReference>
<dbReference type="PANTHER" id="PTHR43667">
    <property type="entry name" value="CYCLOPROPANE-FATTY-ACYL-PHOSPHOLIPID SYNTHASE"/>
    <property type="match status" value="1"/>
</dbReference>
<dbReference type="AlphaFoldDB" id="A0A176XK88"/>
<dbReference type="Pfam" id="PF02353">
    <property type="entry name" value="CMAS"/>
    <property type="match status" value="1"/>
</dbReference>
<dbReference type="CDD" id="cd02440">
    <property type="entry name" value="AdoMet_MTases"/>
    <property type="match status" value="1"/>
</dbReference>
<evidence type="ECO:0000313" key="8">
    <source>
        <dbReference type="Proteomes" id="UP000077098"/>
    </source>
</evidence>
<accession>A0A176XK88</accession>
<evidence type="ECO:0000256" key="4">
    <source>
        <dbReference type="ARBA" id="ARBA00022691"/>
    </source>
</evidence>
<gene>
    <name evidence="7" type="ORF">A7J57_15860</name>
</gene>
<comment type="caution">
    <text evidence="7">The sequence shown here is derived from an EMBL/GenBank/DDBJ whole genome shotgun (WGS) entry which is preliminary data.</text>
</comment>
<organism evidence="7 8">
    <name type="scientific">Agrobacterium tumefaciens</name>
    <dbReference type="NCBI Taxonomy" id="358"/>
    <lineage>
        <taxon>Bacteria</taxon>
        <taxon>Pseudomonadati</taxon>
        <taxon>Pseudomonadota</taxon>
        <taxon>Alphaproteobacteria</taxon>
        <taxon>Hyphomicrobiales</taxon>
        <taxon>Rhizobiaceae</taxon>
        <taxon>Rhizobium/Agrobacterium group</taxon>
        <taxon>Agrobacterium</taxon>
        <taxon>Agrobacterium tumefaciens complex</taxon>
    </lineage>
</organism>
<protein>
    <submittedName>
        <fullName evidence="7">SAM-dependent methyltransferase</fullName>
    </submittedName>
</protein>
<comment type="similarity">
    <text evidence="1">Belongs to the CFA/CMAS family.</text>
</comment>
<keyword evidence="3 7" id="KW-0808">Transferase</keyword>
<dbReference type="InterPro" id="IPR050723">
    <property type="entry name" value="CFA/CMAS"/>
</dbReference>
<evidence type="ECO:0000256" key="5">
    <source>
        <dbReference type="ARBA" id="ARBA00023098"/>
    </source>
</evidence>
<evidence type="ECO:0000313" key="7">
    <source>
        <dbReference type="EMBL" id="OAE49653.1"/>
    </source>
</evidence>
<feature type="active site" evidence="6">
    <location>
        <position position="391"/>
    </location>
</feature>
<keyword evidence="5" id="KW-0443">Lipid metabolism</keyword>